<dbReference type="PROSITE" id="PS50097">
    <property type="entry name" value="BTB"/>
    <property type="match status" value="1"/>
</dbReference>
<dbReference type="Pfam" id="PF07707">
    <property type="entry name" value="BACK"/>
    <property type="match status" value="1"/>
</dbReference>
<dbReference type="InParanoid" id="H2V3E3"/>
<dbReference type="GeneTree" id="ENSGT00940000154664"/>
<dbReference type="SMART" id="SM00612">
    <property type="entry name" value="Kelch"/>
    <property type="match status" value="5"/>
</dbReference>
<dbReference type="InterPro" id="IPR011705">
    <property type="entry name" value="BACK"/>
</dbReference>
<dbReference type="Ensembl" id="ENSTRUT00000043871.3">
    <property type="protein sequence ID" value="ENSTRUP00000043725.3"/>
    <property type="gene ID" value="ENSTRUG00000017068.3"/>
</dbReference>
<dbReference type="InterPro" id="IPR006652">
    <property type="entry name" value="Kelch_1"/>
</dbReference>
<dbReference type="AlphaFoldDB" id="H2V3E3"/>
<evidence type="ECO:0000256" key="1">
    <source>
        <dbReference type="ARBA" id="ARBA00022441"/>
    </source>
</evidence>
<dbReference type="Pfam" id="PF01344">
    <property type="entry name" value="Kelch_1"/>
    <property type="match status" value="5"/>
</dbReference>
<evidence type="ECO:0000313" key="5">
    <source>
        <dbReference type="Proteomes" id="UP000005226"/>
    </source>
</evidence>
<dbReference type="STRING" id="31033.ENSTRUP00000043725"/>
<reference evidence="4" key="3">
    <citation type="submission" date="2025-09" db="UniProtKB">
        <authorList>
            <consortium name="Ensembl"/>
        </authorList>
    </citation>
    <scope>IDENTIFICATION</scope>
</reference>
<dbReference type="InterPro" id="IPR000210">
    <property type="entry name" value="BTB/POZ_dom"/>
</dbReference>
<dbReference type="InterPro" id="IPR015915">
    <property type="entry name" value="Kelch-typ_b-propeller"/>
</dbReference>
<dbReference type="PANTHER" id="PTHR24412:SF172">
    <property type="entry name" value="KELCH-LIKE PROTEIN 10"/>
    <property type="match status" value="1"/>
</dbReference>
<dbReference type="HOGENOM" id="CLU_004253_14_1_1"/>
<dbReference type="InterPro" id="IPR017096">
    <property type="entry name" value="BTB-kelch_protein"/>
</dbReference>
<dbReference type="PIRSF" id="PIRSF037037">
    <property type="entry name" value="Kelch-like_protein_gigaxonin"/>
    <property type="match status" value="1"/>
</dbReference>
<keyword evidence="2" id="KW-0677">Repeat</keyword>
<dbReference type="FunFam" id="1.25.40.420:FF:000001">
    <property type="entry name" value="Kelch-like family member 12"/>
    <property type="match status" value="1"/>
</dbReference>
<reference evidence="4" key="2">
    <citation type="submission" date="2025-08" db="UniProtKB">
        <authorList>
            <consortium name="Ensembl"/>
        </authorList>
    </citation>
    <scope>IDENTIFICATION</scope>
</reference>
<keyword evidence="1" id="KW-0880">Kelch repeat</keyword>
<keyword evidence="5" id="KW-1185">Reference proteome</keyword>
<evidence type="ECO:0000259" key="3">
    <source>
        <dbReference type="PROSITE" id="PS50097"/>
    </source>
</evidence>
<sequence length="555" mass="63669">KNTLNMTDFGSSDFITPTSFTDAVIQVQNVHFHIHKIIMCKCSSVFKALFIRWSNPEERHFVVIDFSPEVMRLIFEFAYNNNIPLSEKTIRELLRAAGFLNIMSISVKCCTFLGNMLCADNCIDIYQLTKYNFCTQLEQKAYKFILNNFDLIESGEEFFQLDMEHFCSIIASDHLCVSSEAVVFRAVVRWINHAVADRKEFTAILFSKVRLCFLSYEYIRLNMLQHELVNNNSLCCRNIEVGFNIKEQLDAFDPPLTVARNAMAYPRYPKNILLATGGWSGNNPTHAVEAYDISTHHWVVPGTQLDRRRAYHGVVFLNDNMYCLGGFDRLEKFNLMQRYDFSTGMWSEAAPMHYRRCYVSVTVLNRKIYAMGGYDGFERLKTAESYAPETNQWTLVASMNEQRSDASCTTLNNKVGTVREQLAITLKIAKTGLQYCSPIYICGGFNGTECLQTCEKVYNPDSDIWNPLSPMHNPRSNFGIELMDGLIFVIGGFNGETTTRKVEYYNIETDDWNEADDMDVSRSGLSCCLVTDLPRIINYIYPRKILPLLKTKKGK</sequence>
<dbReference type="eggNOG" id="KOG4441">
    <property type="taxonomic scope" value="Eukaryota"/>
</dbReference>
<dbReference type="SUPFAM" id="SSF54695">
    <property type="entry name" value="POZ domain"/>
    <property type="match status" value="1"/>
</dbReference>
<dbReference type="SMART" id="SM00225">
    <property type="entry name" value="BTB"/>
    <property type="match status" value="1"/>
</dbReference>
<dbReference type="Pfam" id="PF00651">
    <property type="entry name" value="BTB"/>
    <property type="match status" value="1"/>
</dbReference>
<dbReference type="Gene3D" id="2.120.10.80">
    <property type="entry name" value="Kelch-type beta propeller"/>
    <property type="match status" value="2"/>
</dbReference>
<dbReference type="Gene3D" id="3.30.710.10">
    <property type="entry name" value="Potassium Channel Kv1.1, Chain A"/>
    <property type="match status" value="1"/>
</dbReference>
<protein>
    <submittedName>
        <fullName evidence="4">Kelch like family member 10</fullName>
    </submittedName>
</protein>
<accession>H2V3E3</accession>
<dbReference type="OMA" id="NPTHAVE"/>
<organism evidence="4 5">
    <name type="scientific">Takifugu rubripes</name>
    <name type="common">Japanese pufferfish</name>
    <name type="synonym">Fugu rubripes</name>
    <dbReference type="NCBI Taxonomy" id="31033"/>
    <lineage>
        <taxon>Eukaryota</taxon>
        <taxon>Metazoa</taxon>
        <taxon>Chordata</taxon>
        <taxon>Craniata</taxon>
        <taxon>Vertebrata</taxon>
        <taxon>Euteleostomi</taxon>
        <taxon>Actinopterygii</taxon>
        <taxon>Neopterygii</taxon>
        <taxon>Teleostei</taxon>
        <taxon>Neoteleostei</taxon>
        <taxon>Acanthomorphata</taxon>
        <taxon>Eupercaria</taxon>
        <taxon>Tetraodontiformes</taxon>
        <taxon>Tetradontoidea</taxon>
        <taxon>Tetraodontidae</taxon>
        <taxon>Takifugu</taxon>
    </lineage>
</organism>
<reference evidence="4 5" key="1">
    <citation type="journal article" date="2011" name="Genome Biol. Evol.">
        <title>Integration of the genetic map and genome assembly of fugu facilitates insights into distinct features of genome evolution in teleosts and mammals.</title>
        <authorList>
            <person name="Kai W."/>
            <person name="Kikuchi K."/>
            <person name="Tohari S."/>
            <person name="Chew A.K."/>
            <person name="Tay A."/>
            <person name="Fujiwara A."/>
            <person name="Hosoya S."/>
            <person name="Suetake H."/>
            <person name="Naruse K."/>
            <person name="Brenner S."/>
            <person name="Suzuki Y."/>
            <person name="Venkatesh B."/>
        </authorList>
    </citation>
    <scope>NUCLEOTIDE SEQUENCE [LARGE SCALE GENOMIC DNA]</scope>
</reference>
<name>H2V3E3_TAKRU</name>
<dbReference type="Gene3D" id="1.25.40.420">
    <property type="match status" value="1"/>
</dbReference>
<evidence type="ECO:0000256" key="2">
    <source>
        <dbReference type="ARBA" id="ARBA00022737"/>
    </source>
</evidence>
<dbReference type="InterPro" id="IPR011043">
    <property type="entry name" value="Gal_Oxase/kelch_b-propeller"/>
</dbReference>
<dbReference type="Proteomes" id="UP000005226">
    <property type="component" value="Chromosome 13"/>
</dbReference>
<dbReference type="PANTHER" id="PTHR24412">
    <property type="entry name" value="KELCH PROTEIN"/>
    <property type="match status" value="1"/>
</dbReference>
<evidence type="ECO:0000313" key="4">
    <source>
        <dbReference type="Ensembl" id="ENSTRUP00000043725.3"/>
    </source>
</evidence>
<feature type="domain" description="BTB" evidence="3">
    <location>
        <begin position="21"/>
        <end position="87"/>
    </location>
</feature>
<dbReference type="SMART" id="SM00875">
    <property type="entry name" value="BACK"/>
    <property type="match status" value="1"/>
</dbReference>
<dbReference type="InterPro" id="IPR011333">
    <property type="entry name" value="SKP1/BTB/POZ_sf"/>
</dbReference>
<proteinExistence type="predicted"/>
<dbReference type="SUPFAM" id="SSF50965">
    <property type="entry name" value="Galactose oxidase, central domain"/>
    <property type="match status" value="1"/>
</dbReference>